<evidence type="ECO:0000256" key="1">
    <source>
        <dbReference type="ARBA" id="ARBA00022723"/>
    </source>
</evidence>
<dbReference type="GO" id="GO:0006457">
    <property type="term" value="P:protein folding"/>
    <property type="evidence" value="ECO:0007669"/>
    <property type="project" value="TreeGrafter"/>
</dbReference>
<keyword evidence="1" id="KW-0479">Metal-binding</keyword>
<dbReference type="GO" id="GO:0050821">
    <property type="term" value="P:protein stabilization"/>
    <property type="evidence" value="ECO:0007669"/>
    <property type="project" value="TreeGrafter"/>
</dbReference>
<dbReference type="AlphaFoldDB" id="A0AAD7U6S4"/>
<organism evidence="6 7">
    <name type="scientific">Chrysophaeum taylorii</name>
    <dbReference type="NCBI Taxonomy" id="2483200"/>
    <lineage>
        <taxon>Eukaryota</taxon>
        <taxon>Sar</taxon>
        <taxon>Stramenopiles</taxon>
        <taxon>Ochrophyta</taxon>
        <taxon>Pelagophyceae</taxon>
        <taxon>Pelagomonadales</taxon>
        <taxon>Pelagomonadaceae</taxon>
        <taxon>Chrysophaeum</taxon>
    </lineage>
</organism>
<evidence type="ECO:0000313" key="7">
    <source>
        <dbReference type="Proteomes" id="UP001230188"/>
    </source>
</evidence>
<keyword evidence="3" id="KW-0862">Zinc</keyword>
<dbReference type="PANTHER" id="PTHR20922:SF13">
    <property type="entry name" value="DNL-TYPE ZINC FINGER PROTEIN"/>
    <property type="match status" value="1"/>
</dbReference>
<feature type="domain" description="DNL-type" evidence="5">
    <location>
        <begin position="41"/>
        <end position="137"/>
    </location>
</feature>
<dbReference type="GO" id="GO:0030150">
    <property type="term" value="P:protein import into mitochondrial matrix"/>
    <property type="evidence" value="ECO:0007669"/>
    <property type="project" value="TreeGrafter"/>
</dbReference>
<accession>A0AAD7U6S4</accession>
<dbReference type="InterPro" id="IPR007853">
    <property type="entry name" value="Znf_DNL-typ"/>
</dbReference>
<dbReference type="PANTHER" id="PTHR20922">
    <property type="entry name" value="DNL-TYPE ZINC FINGER PROTEIN"/>
    <property type="match status" value="1"/>
</dbReference>
<evidence type="ECO:0000256" key="4">
    <source>
        <dbReference type="PROSITE-ProRule" id="PRU00834"/>
    </source>
</evidence>
<dbReference type="Pfam" id="PF05180">
    <property type="entry name" value="zf-DNL"/>
    <property type="match status" value="1"/>
</dbReference>
<dbReference type="EMBL" id="JAQMWT010000572">
    <property type="protein sequence ID" value="KAJ8599346.1"/>
    <property type="molecule type" value="Genomic_DNA"/>
</dbReference>
<keyword evidence="7" id="KW-1185">Reference proteome</keyword>
<sequence length="145" mass="15657">MMKALRSSFRGGARLPLLRHLAATPTGKPNGAPPPIPGAQHGGPKMAIVFTCNVCETRAAKKFTKHSYDHGVVVVQCPGCKNYHLIADRLSFFEDGGNWDIKQLLEQRGEAVHTLDDDNLASNITPDVLRDLIQGSAATPDKKAS</sequence>
<reference evidence="6" key="1">
    <citation type="submission" date="2023-01" db="EMBL/GenBank/DDBJ databases">
        <title>Metagenome sequencing of chrysophaentin producing Chrysophaeum taylorii.</title>
        <authorList>
            <person name="Davison J."/>
            <person name="Bewley C."/>
        </authorList>
    </citation>
    <scope>NUCLEOTIDE SEQUENCE</scope>
    <source>
        <strain evidence="6">NIES-1699</strain>
    </source>
</reference>
<dbReference type="PROSITE" id="PS51501">
    <property type="entry name" value="ZF_DNL"/>
    <property type="match status" value="1"/>
</dbReference>
<dbReference type="Proteomes" id="UP001230188">
    <property type="component" value="Unassembled WGS sequence"/>
</dbReference>
<evidence type="ECO:0000259" key="5">
    <source>
        <dbReference type="PROSITE" id="PS51501"/>
    </source>
</evidence>
<evidence type="ECO:0000256" key="2">
    <source>
        <dbReference type="ARBA" id="ARBA00022771"/>
    </source>
</evidence>
<gene>
    <name evidence="6" type="ORF">CTAYLR_005354</name>
</gene>
<evidence type="ECO:0000256" key="3">
    <source>
        <dbReference type="ARBA" id="ARBA00022833"/>
    </source>
</evidence>
<comment type="caution">
    <text evidence="6">The sequence shown here is derived from an EMBL/GenBank/DDBJ whole genome shotgun (WGS) entry which is preliminary data.</text>
</comment>
<dbReference type="InterPro" id="IPR024158">
    <property type="entry name" value="Mt_import_TIM15"/>
</dbReference>
<proteinExistence type="predicted"/>
<keyword evidence="2 4" id="KW-0863">Zinc-finger</keyword>
<dbReference type="GO" id="GO:0005739">
    <property type="term" value="C:mitochondrion"/>
    <property type="evidence" value="ECO:0007669"/>
    <property type="project" value="TreeGrafter"/>
</dbReference>
<evidence type="ECO:0000313" key="6">
    <source>
        <dbReference type="EMBL" id="KAJ8599346.1"/>
    </source>
</evidence>
<protein>
    <recommendedName>
        <fullName evidence="5">DNL-type domain-containing protein</fullName>
    </recommendedName>
</protein>
<name>A0AAD7U6S4_9STRA</name>
<dbReference type="GO" id="GO:0008270">
    <property type="term" value="F:zinc ion binding"/>
    <property type="evidence" value="ECO:0007669"/>
    <property type="project" value="UniProtKB-KW"/>
</dbReference>
<dbReference type="GO" id="GO:0051087">
    <property type="term" value="F:protein-folding chaperone binding"/>
    <property type="evidence" value="ECO:0007669"/>
    <property type="project" value="TreeGrafter"/>
</dbReference>